<dbReference type="InterPro" id="IPR036590">
    <property type="entry name" value="SRAP-like"/>
</dbReference>
<evidence type="ECO:0000256" key="3">
    <source>
        <dbReference type="ARBA" id="ARBA00022763"/>
    </source>
</evidence>
<keyword evidence="3" id="KW-0227">DNA damage</keyword>
<comment type="similarity">
    <text evidence="1 8">Belongs to the SOS response-associated peptidase family.</text>
</comment>
<dbReference type="GO" id="GO:0016829">
    <property type="term" value="F:lyase activity"/>
    <property type="evidence" value="ECO:0007669"/>
    <property type="project" value="UniProtKB-KW"/>
</dbReference>
<accession>A0A3S1CGN4</accession>
<dbReference type="PANTHER" id="PTHR13604:SF0">
    <property type="entry name" value="ABASIC SITE PROCESSING PROTEIN HMCES"/>
    <property type="match status" value="1"/>
</dbReference>
<dbReference type="EC" id="3.4.-.-" evidence="8"/>
<sequence>MLLTTPVSELQRIFGVPDRPNLKQGWNVAPTHDIPIIRWEEEGRRLRLARWGLVPFWAEDPSVGARMINARAESVADKPAFREALRKRRCLVPLDGFYEWTAAGTSKQGHVIRRRDRAPFALAGLWEVWRGPKGGPPLDVPLESVTVVTTTANTTLSVLHERMPVVLDAVDWKRWLDPATPVEDARSLLRPAPEGLLDVVPVGPRVNSVRNDDPSCLDPPPPDPRRKASDDQPTLF</sequence>
<keyword evidence="5" id="KW-0190">Covalent protein-DNA linkage</keyword>
<dbReference type="Proteomes" id="UP000280346">
    <property type="component" value="Unassembled WGS sequence"/>
</dbReference>
<comment type="caution">
    <text evidence="10">The sequence shown here is derived from an EMBL/GenBank/DDBJ whole genome shotgun (WGS) entry which is preliminary data.</text>
</comment>
<keyword evidence="6" id="KW-0238">DNA-binding</keyword>
<dbReference type="OrthoDB" id="9782620at2"/>
<evidence type="ECO:0000256" key="4">
    <source>
        <dbReference type="ARBA" id="ARBA00022801"/>
    </source>
</evidence>
<evidence type="ECO:0000256" key="2">
    <source>
        <dbReference type="ARBA" id="ARBA00022670"/>
    </source>
</evidence>
<keyword evidence="2 8" id="KW-0645">Protease</keyword>
<keyword evidence="7" id="KW-0456">Lyase</keyword>
<evidence type="ECO:0000256" key="7">
    <source>
        <dbReference type="ARBA" id="ARBA00023239"/>
    </source>
</evidence>
<dbReference type="Pfam" id="PF02586">
    <property type="entry name" value="SRAP"/>
    <property type="match status" value="1"/>
</dbReference>
<dbReference type="GO" id="GO:0008233">
    <property type="term" value="F:peptidase activity"/>
    <property type="evidence" value="ECO:0007669"/>
    <property type="project" value="UniProtKB-KW"/>
</dbReference>
<dbReference type="GO" id="GO:0106300">
    <property type="term" value="P:protein-DNA covalent cross-linking repair"/>
    <property type="evidence" value="ECO:0007669"/>
    <property type="project" value="InterPro"/>
</dbReference>
<dbReference type="SUPFAM" id="SSF143081">
    <property type="entry name" value="BB1717-like"/>
    <property type="match status" value="1"/>
</dbReference>
<dbReference type="PANTHER" id="PTHR13604">
    <property type="entry name" value="DC12-RELATED"/>
    <property type="match status" value="1"/>
</dbReference>
<dbReference type="GO" id="GO:0006508">
    <property type="term" value="P:proteolysis"/>
    <property type="evidence" value="ECO:0007669"/>
    <property type="project" value="UniProtKB-KW"/>
</dbReference>
<gene>
    <name evidence="10" type="ORF">EJ913_14275</name>
</gene>
<evidence type="ECO:0000256" key="8">
    <source>
        <dbReference type="RuleBase" id="RU364100"/>
    </source>
</evidence>
<evidence type="ECO:0000256" key="1">
    <source>
        <dbReference type="ARBA" id="ARBA00008136"/>
    </source>
</evidence>
<dbReference type="GO" id="GO:0003697">
    <property type="term" value="F:single-stranded DNA binding"/>
    <property type="evidence" value="ECO:0007669"/>
    <property type="project" value="InterPro"/>
</dbReference>
<evidence type="ECO:0000256" key="6">
    <source>
        <dbReference type="ARBA" id="ARBA00023125"/>
    </source>
</evidence>
<keyword evidence="4 8" id="KW-0378">Hydrolase</keyword>
<evidence type="ECO:0000313" key="10">
    <source>
        <dbReference type="EMBL" id="RUQ70166.1"/>
    </source>
</evidence>
<dbReference type="Gene3D" id="3.90.1680.10">
    <property type="entry name" value="SOS response associated peptidase-like"/>
    <property type="match status" value="1"/>
</dbReference>
<dbReference type="AlphaFoldDB" id="A0A3S1CGN4"/>
<dbReference type="InterPro" id="IPR003738">
    <property type="entry name" value="SRAP"/>
</dbReference>
<evidence type="ECO:0000256" key="9">
    <source>
        <dbReference type="SAM" id="MobiDB-lite"/>
    </source>
</evidence>
<dbReference type="RefSeq" id="WP_126998953.1">
    <property type="nucleotide sequence ID" value="NZ_CP173190.1"/>
</dbReference>
<proteinExistence type="inferred from homology"/>
<dbReference type="EMBL" id="RZIJ01000010">
    <property type="protein sequence ID" value="RUQ70166.1"/>
    <property type="molecule type" value="Genomic_DNA"/>
</dbReference>
<evidence type="ECO:0000313" key="11">
    <source>
        <dbReference type="Proteomes" id="UP000280346"/>
    </source>
</evidence>
<keyword evidence="11" id="KW-1185">Reference proteome</keyword>
<protein>
    <recommendedName>
        <fullName evidence="8">Abasic site processing protein</fullName>
        <ecNumber evidence="8">3.4.-.-</ecNumber>
    </recommendedName>
</protein>
<reference evidence="10 11" key="1">
    <citation type="submission" date="2018-12" db="EMBL/GenBank/DDBJ databases">
        <authorList>
            <person name="Yang Y."/>
        </authorList>
    </citation>
    <scope>NUCLEOTIDE SEQUENCE [LARGE SCALE GENOMIC DNA]</scope>
    <source>
        <strain evidence="10 11">GSF71</strain>
    </source>
</reference>
<evidence type="ECO:0000256" key="5">
    <source>
        <dbReference type="ARBA" id="ARBA00023124"/>
    </source>
</evidence>
<feature type="region of interest" description="Disordered" evidence="9">
    <location>
        <begin position="203"/>
        <end position="236"/>
    </location>
</feature>
<organism evidence="10 11">
    <name type="scientific">Azospirillum doebereinerae</name>
    <dbReference type="NCBI Taxonomy" id="92933"/>
    <lineage>
        <taxon>Bacteria</taxon>
        <taxon>Pseudomonadati</taxon>
        <taxon>Pseudomonadota</taxon>
        <taxon>Alphaproteobacteria</taxon>
        <taxon>Rhodospirillales</taxon>
        <taxon>Azospirillaceae</taxon>
        <taxon>Azospirillum</taxon>
    </lineage>
</organism>
<name>A0A3S1CGN4_9PROT</name>